<sequence>MKVLLAVDGSAYTKKMLTYLVTHDAMMSDTLEYTALTVCPEVPARARKALGKAMVDQYYADEGEKVLAPVMKFLKKHGLQVTSLAKTGHAGDTIAKIAETGGYDLIIMGTQGVSALNKLVMGSVSTKVLAQCSVPVLLIR</sequence>
<protein>
    <submittedName>
        <fullName evidence="3">Universal stress protein</fullName>
    </submittedName>
</protein>
<dbReference type="InterPro" id="IPR006015">
    <property type="entry name" value="Universal_stress_UspA"/>
</dbReference>
<evidence type="ECO:0000256" key="1">
    <source>
        <dbReference type="ARBA" id="ARBA00008791"/>
    </source>
</evidence>
<reference evidence="3 4" key="1">
    <citation type="submission" date="2020-08" db="EMBL/GenBank/DDBJ databases">
        <title>Genome sequence of Diaphorobacter ruginosibacter DSM 27467T.</title>
        <authorList>
            <person name="Hyun D.-W."/>
            <person name="Bae J.-W."/>
        </authorList>
    </citation>
    <scope>NUCLEOTIDE SEQUENCE [LARGE SCALE GENOMIC DNA]</scope>
    <source>
        <strain evidence="3 4">DSM 27467</strain>
    </source>
</reference>
<name>A0A7G9RNS7_9BURK</name>
<dbReference type="EMBL" id="CP060714">
    <property type="protein sequence ID" value="QNN57252.1"/>
    <property type="molecule type" value="Genomic_DNA"/>
</dbReference>
<evidence type="ECO:0000313" key="3">
    <source>
        <dbReference type="EMBL" id="QNN57252.1"/>
    </source>
</evidence>
<comment type="similarity">
    <text evidence="1">Belongs to the universal stress protein A family.</text>
</comment>
<dbReference type="PANTHER" id="PTHR46268">
    <property type="entry name" value="STRESS RESPONSE PROTEIN NHAX"/>
    <property type="match status" value="1"/>
</dbReference>
<keyword evidence="4" id="KW-1185">Reference proteome</keyword>
<dbReference type="Gene3D" id="3.40.50.620">
    <property type="entry name" value="HUPs"/>
    <property type="match status" value="1"/>
</dbReference>
<dbReference type="RefSeq" id="WP_187597517.1">
    <property type="nucleotide sequence ID" value="NZ_CP060714.1"/>
</dbReference>
<gene>
    <name evidence="3" type="ORF">H9K76_22825</name>
</gene>
<dbReference type="KEGG" id="drg:H9K76_22825"/>
<evidence type="ECO:0000259" key="2">
    <source>
        <dbReference type="Pfam" id="PF00582"/>
    </source>
</evidence>
<dbReference type="InterPro" id="IPR006016">
    <property type="entry name" value="UspA"/>
</dbReference>
<proteinExistence type="inferred from homology"/>
<dbReference type="SUPFAM" id="SSF52402">
    <property type="entry name" value="Adenine nucleotide alpha hydrolases-like"/>
    <property type="match status" value="1"/>
</dbReference>
<dbReference type="InterPro" id="IPR014729">
    <property type="entry name" value="Rossmann-like_a/b/a_fold"/>
</dbReference>
<feature type="domain" description="UspA" evidence="2">
    <location>
        <begin position="2"/>
        <end position="140"/>
    </location>
</feature>
<dbReference type="Pfam" id="PF00582">
    <property type="entry name" value="Usp"/>
    <property type="match status" value="1"/>
</dbReference>
<dbReference type="PANTHER" id="PTHR46268:SF6">
    <property type="entry name" value="UNIVERSAL STRESS PROTEIN UP12"/>
    <property type="match status" value="1"/>
</dbReference>
<dbReference type="PRINTS" id="PR01438">
    <property type="entry name" value="UNVRSLSTRESS"/>
</dbReference>
<dbReference type="Proteomes" id="UP000515811">
    <property type="component" value="Chromosome"/>
</dbReference>
<organism evidence="3 4">
    <name type="scientific">Diaphorobacter ruginosibacter</name>
    <dbReference type="NCBI Taxonomy" id="1715720"/>
    <lineage>
        <taxon>Bacteria</taxon>
        <taxon>Pseudomonadati</taxon>
        <taxon>Pseudomonadota</taxon>
        <taxon>Betaproteobacteria</taxon>
        <taxon>Burkholderiales</taxon>
        <taxon>Comamonadaceae</taxon>
        <taxon>Diaphorobacter</taxon>
    </lineage>
</organism>
<dbReference type="CDD" id="cd00293">
    <property type="entry name" value="USP-like"/>
    <property type="match status" value="1"/>
</dbReference>
<dbReference type="AlphaFoldDB" id="A0A7G9RNS7"/>
<accession>A0A7G9RNS7</accession>
<evidence type="ECO:0000313" key="4">
    <source>
        <dbReference type="Proteomes" id="UP000515811"/>
    </source>
</evidence>